<keyword evidence="4 7" id="KW-0472">Membrane</keyword>
<comment type="subcellular location">
    <subcellularLocation>
        <location evidence="1">Membrane</location>
        <topology evidence="1">Multi-pass membrane protein</topology>
    </subcellularLocation>
</comment>
<evidence type="ECO:0000313" key="11">
    <source>
        <dbReference type="Proteomes" id="UP000245956"/>
    </source>
</evidence>
<sequence length="374" mass="40502">MASPTSAFPPGYAEEDISARVIAVGVTFIVLEIAIAALRFTARAVCKTKWGLDDYLIIPALVFSLGMCTIAIIEAKIAGIGRHLDVLLVTNPQAVVNWAKCGYAIEQLYCAAVAFPKLSILASYLRIFTTRPYRIITYTVAGIVMATAIAGIITSLASCHPFSSRWDLKLFISNCIDAVRYWKGMSVPNIATDVVMLILPMPVVWRLQVSKNQKLALSGIFLMGSLGIVASIVRLTVTFRVTALSDGTWDSADIATWSLVESGCYLIAACLPVLRPLFVRATRRLAGTARSQTRHSTGSSISMREQKSSPGESQSLYDAPLQPNTTRFIFNANSSSETNHILASGRNSSGTSASGNLHDMQHEYYSRHGIGTAV</sequence>
<gene>
    <name evidence="10" type="ORF">PCL_04594</name>
    <name evidence="9" type="ORF">Purlil1_4556</name>
</gene>
<evidence type="ECO:0000256" key="3">
    <source>
        <dbReference type="ARBA" id="ARBA00022989"/>
    </source>
</evidence>
<dbReference type="Pfam" id="PF20684">
    <property type="entry name" value="Fung_rhodopsin"/>
    <property type="match status" value="1"/>
</dbReference>
<dbReference type="AlphaFoldDB" id="A0A2U3DWW6"/>
<dbReference type="EMBL" id="LCWV01000022">
    <property type="protein sequence ID" value="PWI66750.1"/>
    <property type="molecule type" value="Genomic_DNA"/>
</dbReference>
<feature type="transmembrane region" description="Helical" evidence="7">
    <location>
        <begin position="135"/>
        <end position="157"/>
    </location>
</feature>
<reference evidence="9" key="3">
    <citation type="submission" date="2023-11" db="EMBL/GenBank/DDBJ databases">
        <authorList>
            <person name="Beijen E."/>
            <person name="Ohm R.A."/>
        </authorList>
    </citation>
    <scope>NUCLEOTIDE SEQUENCE</scope>
    <source>
        <strain evidence="9">CBS 150709</strain>
    </source>
</reference>
<keyword evidence="2 7" id="KW-0812">Transmembrane</keyword>
<dbReference type="Proteomes" id="UP000245956">
    <property type="component" value="Unassembled WGS sequence"/>
</dbReference>
<evidence type="ECO:0000259" key="8">
    <source>
        <dbReference type="Pfam" id="PF20684"/>
    </source>
</evidence>
<comment type="caution">
    <text evidence="10">The sequence shown here is derived from an EMBL/GenBank/DDBJ whole genome shotgun (WGS) entry which is preliminary data.</text>
</comment>
<evidence type="ECO:0000313" key="9">
    <source>
        <dbReference type="EMBL" id="KAK4090976.1"/>
    </source>
</evidence>
<reference evidence="10" key="1">
    <citation type="submission" date="2015-05" db="EMBL/GenBank/DDBJ databases">
        <authorList>
            <person name="Wang D.B."/>
            <person name="Wang M."/>
        </authorList>
    </citation>
    <scope>NUCLEOTIDE SEQUENCE</scope>
    <source>
        <strain evidence="10">36-1</strain>
    </source>
</reference>
<feature type="transmembrane region" description="Helical" evidence="7">
    <location>
        <begin position="54"/>
        <end position="73"/>
    </location>
</feature>
<name>A0A2U3DWW6_PURLI</name>
<reference evidence="9 12" key="4">
    <citation type="journal article" date="2024" name="Microbiol. Resour. Announc.">
        <title>Genome annotations for the ascomycete fungi Trichoderma harzianum, Trichoderma aggressivum, and Purpureocillium lilacinum.</title>
        <authorList>
            <person name="Beijen E.P.W."/>
            <person name="Ohm R.A."/>
        </authorList>
    </citation>
    <scope>NUCLEOTIDE SEQUENCE [LARGE SCALE GENOMIC DNA]</scope>
    <source>
        <strain evidence="9 12">CBS 150709</strain>
    </source>
</reference>
<keyword evidence="12" id="KW-1185">Reference proteome</keyword>
<dbReference type="PANTHER" id="PTHR33048">
    <property type="entry name" value="PTH11-LIKE INTEGRAL MEMBRANE PROTEIN (AFU_ORTHOLOGUE AFUA_5G11245)"/>
    <property type="match status" value="1"/>
</dbReference>
<protein>
    <recommendedName>
        <fullName evidence="8">Rhodopsin domain-containing protein</fullName>
    </recommendedName>
</protein>
<feature type="domain" description="Rhodopsin" evidence="8">
    <location>
        <begin position="38"/>
        <end position="279"/>
    </location>
</feature>
<dbReference type="InterPro" id="IPR052337">
    <property type="entry name" value="SAT4-like"/>
</dbReference>
<dbReference type="EMBL" id="JAWRVI010000013">
    <property type="protein sequence ID" value="KAK4090976.1"/>
    <property type="molecule type" value="Genomic_DNA"/>
</dbReference>
<feature type="transmembrane region" description="Helical" evidence="7">
    <location>
        <begin position="215"/>
        <end position="234"/>
    </location>
</feature>
<dbReference type="PANTHER" id="PTHR33048:SF47">
    <property type="entry name" value="INTEGRAL MEMBRANE PROTEIN-RELATED"/>
    <property type="match status" value="1"/>
</dbReference>
<evidence type="ECO:0000256" key="6">
    <source>
        <dbReference type="SAM" id="MobiDB-lite"/>
    </source>
</evidence>
<feature type="transmembrane region" description="Helical" evidence="7">
    <location>
        <begin position="254"/>
        <end position="274"/>
    </location>
</feature>
<dbReference type="GO" id="GO:0016020">
    <property type="term" value="C:membrane"/>
    <property type="evidence" value="ECO:0007669"/>
    <property type="project" value="UniProtKB-SubCell"/>
</dbReference>
<proteinExistence type="inferred from homology"/>
<reference evidence="10 11" key="2">
    <citation type="journal article" date="2016" name="Front. Microbiol.">
        <title>Genome and transcriptome sequences reveal the specific parasitism of the nematophagous Purpureocillium lilacinum 36-1.</title>
        <authorList>
            <person name="Xie J."/>
            <person name="Li S."/>
            <person name="Mo C."/>
            <person name="Xiao X."/>
            <person name="Peng D."/>
            <person name="Wang G."/>
            <person name="Xiao Y."/>
        </authorList>
    </citation>
    <scope>NUCLEOTIDE SEQUENCE [LARGE SCALE GENOMIC DNA]</scope>
    <source>
        <strain evidence="10 11">36-1</strain>
    </source>
</reference>
<keyword evidence="3 7" id="KW-1133">Transmembrane helix</keyword>
<evidence type="ECO:0000256" key="7">
    <source>
        <dbReference type="SAM" id="Phobius"/>
    </source>
</evidence>
<dbReference type="Proteomes" id="UP001287286">
    <property type="component" value="Unassembled WGS sequence"/>
</dbReference>
<evidence type="ECO:0000256" key="1">
    <source>
        <dbReference type="ARBA" id="ARBA00004141"/>
    </source>
</evidence>
<evidence type="ECO:0000313" key="12">
    <source>
        <dbReference type="Proteomes" id="UP001287286"/>
    </source>
</evidence>
<feature type="transmembrane region" description="Helical" evidence="7">
    <location>
        <begin position="21"/>
        <end position="42"/>
    </location>
</feature>
<evidence type="ECO:0000256" key="5">
    <source>
        <dbReference type="ARBA" id="ARBA00038359"/>
    </source>
</evidence>
<evidence type="ECO:0000313" key="10">
    <source>
        <dbReference type="EMBL" id="PWI66750.1"/>
    </source>
</evidence>
<evidence type="ECO:0000256" key="4">
    <source>
        <dbReference type="ARBA" id="ARBA00023136"/>
    </source>
</evidence>
<organism evidence="10 11">
    <name type="scientific">Purpureocillium lilacinum</name>
    <name type="common">Paecilomyces lilacinus</name>
    <dbReference type="NCBI Taxonomy" id="33203"/>
    <lineage>
        <taxon>Eukaryota</taxon>
        <taxon>Fungi</taxon>
        <taxon>Dikarya</taxon>
        <taxon>Ascomycota</taxon>
        <taxon>Pezizomycotina</taxon>
        <taxon>Sordariomycetes</taxon>
        <taxon>Hypocreomycetidae</taxon>
        <taxon>Hypocreales</taxon>
        <taxon>Ophiocordycipitaceae</taxon>
        <taxon>Purpureocillium</taxon>
    </lineage>
</organism>
<accession>A0A2U3DWW6</accession>
<comment type="similarity">
    <text evidence="5">Belongs to the SAT4 family.</text>
</comment>
<feature type="region of interest" description="Disordered" evidence="6">
    <location>
        <begin position="289"/>
        <end position="318"/>
    </location>
</feature>
<dbReference type="InterPro" id="IPR049326">
    <property type="entry name" value="Rhodopsin_dom_fungi"/>
</dbReference>
<evidence type="ECO:0000256" key="2">
    <source>
        <dbReference type="ARBA" id="ARBA00022692"/>
    </source>
</evidence>